<dbReference type="InterPro" id="IPR000172">
    <property type="entry name" value="GMC_OxRdtase_N"/>
</dbReference>
<comment type="similarity">
    <text evidence="1">Belongs to the GMC oxidoreductase family.</text>
</comment>
<dbReference type="Gene3D" id="3.50.50.60">
    <property type="entry name" value="FAD/NAD(P)-binding domain"/>
    <property type="match status" value="1"/>
</dbReference>
<dbReference type="PANTHER" id="PTHR11552:SF78">
    <property type="entry name" value="GLUCOSE-METHANOL-CHOLINE OXIDOREDUCTASE N-TERMINAL DOMAIN-CONTAINING PROTEIN"/>
    <property type="match status" value="1"/>
</dbReference>
<feature type="binding site" evidence="2">
    <location>
        <begin position="539"/>
        <end position="540"/>
    </location>
    <ligand>
        <name>FAD</name>
        <dbReference type="ChEBI" id="CHEBI:57692"/>
    </ligand>
</feature>
<dbReference type="InterPro" id="IPR012132">
    <property type="entry name" value="GMC_OxRdtase"/>
</dbReference>
<dbReference type="Gene3D" id="3.30.560.10">
    <property type="entry name" value="Glucose Oxidase, domain 3"/>
    <property type="match status" value="1"/>
</dbReference>
<dbReference type="AlphaFoldDB" id="A0A132B7Y5"/>
<keyword evidence="5" id="KW-1185">Reference proteome</keyword>
<dbReference type="Pfam" id="PF05199">
    <property type="entry name" value="GMC_oxred_C"/>
    <property type="match status" value="1"/>
</dbReference>
<feature type="domain" description="Glucose-methanol-choline oxidoreductase N-terminal" evidence="3">
    <location>
        <begin position="283"/>
        <end position="297"/>
    </location>
</feature>
<evidence type="ECO:0000313" key="5">
    <source>
        <dbReference type="Proteomes" id="UP000070700"/>
    </source>
</evidence>
<dbReference type="InterPro" id="IPR007867">
    <property type="entry name" value="GMC_OxRtase_C"/>
</dbReference>
<feature type="binding site" evidence="2">
    <location>
        <position position="234"/>
    </location>
    <ligand>
        <name>FAD</name>
        <dbReference type="ChEBI" id="CHEBI:57692"/>
    </ligand>
</feature>
<dbReference type="InParanoid" id="A0A132B7Y5"/>
<dbReference type="Proteomes" id="UP000070700">
    <property type="component" value="Unassembled WGS sequence"/>
</dbReference>
<keyword evidence="2" id="KW-0285">Flavoprotein</keyword>
<evidence type="ECO:0000259" key="3">
    <source>
        <dbReference type="PROSITE" id="PS00624"/>
    </source>
</evidence>
<dbReference type="RefSeq" id="XP_018062867.1">
    <property type="nucleotide sequence ID" value="XM_018206797.1"/>
</dbReference>
<dbReference type="SUPFAM" id="SSF51905">
    <property type="entry name" value="FAD/NAD(P)-binding domain"/>
    <property type="match status" value="1"/>
</dbReference>
<accession>A0A132B7Y5</accession>
<evidence type="ECO:0000313" key="4">
    <source>
        <dbReference type="EMBL" id="KUJ08512.1"/>
    </source>
</evidence>
<organism evidence="4 5">
    <name type="scientific">Mollisia scopiformis</name>
    <name type="common">Conifer needle endophyte fungus</name>
    <name type="synonym">Phialocephala scopiformis</name>
    <dbReference type="NCBI Taxonomy" id="149040"/>
    <lineage>
        <taxon>Eukaryota</taxon>
        <taxon>Fungi</taxon>
        <taxon>Dikarya</taxon>
        <taxon>Ascomycota</taxon>
        <taxon>Pezizomycotina</taxon>
        <taxon>Leotiomycetes</taxon>
        <taxon>Helotiales</taxon>
        <taxon>Mollisiaceae</taxon>
        <taxon>Mollisia</taxon>
    </lineage>
</organism>
<dbReference type="OrthoDB" id="269227at2759"/>
<keyword evidence="2" id="KW-0274">FAD</keyword>
<dbReference type="KEGG" id="psco:LY89DRAFT_332428"/>
<comment type="cofactor">
    <cofactor evidence="2">
        <name>FAD</name>
        <dbReference type="ChEBI" id="CHEBI:57692"/>
    </cofactor>
</comment>
<dbReference type="Pfam" id="PF00732">
    <property type="entry name" value="GMC_oxred_N"/>
    <property type="match status" value="1"/>
</dbReference>
<dbReference type="GO" id="GO:0050660">
    <property type="term" value="F:flavin adenine dinucleotide binding"/>
    <property type="evidence" value="ECO:0007669"/>
    <property type="project" value="InterPro"/>
</dbReference>
<dbReference type="GO" id="GO:0016614">
    <property type="term" value="F:oxidoreductase activity, acting on CH-OH group of donors"/>
    <property type="evidence" value="ECO:0007669"/>
    <property type="project" value="InterPro"/>
</dbReference>
<evidence type="ECO:0000256" key="1">
    <source>
        <dbReference type="ARBA" id="ARBA00010790"/>
    </source>
</evidence>
<dbReference type="STRING" id="149040.A0A132B7Y5"/>
<gene>
    <name evidence="4" type="ORF">LY89DRAFT_332428</name>
</gene>
<proteinExistence type="inferred from homology"/>
<dbReference type="PIRSF" id="PIRSF000137">
    <property type="entry name" value="Alcohol_oxidase"/>
    <property type="match status" value="1"/>
</dbReference>
<reference evidence="4 5" key="1">
    <citation type="submission" date="2015-10" db="EMBL/GenBank/DDBJ databases">
        <title>Full genome of DAOMC 229536 Phialocephala scopiformis, a fungal endophyte of spruce producing the potent anti-insectan compound rugulosin.</title>
        <authorList>
            <consortium name="DOE Joint Genome Institute"/>
            <person name="Walker A.K."/>
            <person name="Frasz S.L."/>
            <person name="Seifert K.A."/>
            <person name="Miller J.D."/>
            <person name="Mondo S.J."/>
            <person name="Labutti K."/>
            <person name="Lipzen A."/>
            <person name="Dockter R."/>
            <person name="Kennedy M."/>
            <person name="Grigoriev I.V."/>
            <person name="Spatafora J.W."/>
        </authorList>
    </citation>
    <scope>NUCLEOTIDE SEQUENCE [LARGE SCALE GENOMIC DNA]</scope>
    <source>
        <strain evidence="4 5">CBS 120377</strain>
    </source>
</reference>
<dbReference type="InterPro" id="IPR036188">
    <property type="entry name" value="FAD/NAD-bd_sf"/>
</dbReference>
<dbReference type="GeneID" id="28816523"/>
<dbReference type="SUPFAM" id="SSF54373">
    <property type="entry name" value="FAD-linked reductases, C-terminal domain"/>
    <property type="match status" value="1"/>
</dbReference>
<dbReference type="PANTHER" id="PTHR11552">
    <property type="entry name" value="GLUCOSE-METHANOL-CHOLINE GMC OXIDOREDUCTASE"/>
    <property type="match status" value="1"/>
</dbReference>
<sequence>MSTYNDGTGEVDIIFAGGGTAACVAAGRLAKANPSLKILLVEGGRNNFEDPTVTNPAVYLSHLAPDSKTALFYKSKASKHLNDREAIVPMGGILGGGSSINFMMYTRAQGVDFDSFETEGWYAKDMLPLAKKLETFHPKGDGFDPEKHGYDGPVHISDGGYRSKSADTFVETVKGMGYGVIDDLQDFEAVGGFSKWHRYVGLDGKRQDAAHRYVHPLLQDGQHPNLHILLESKVVKVLFDESSPPKAVGIEYKPNYEHQPNISLSKPIHKTIKATKLVVVSAGALGTPQILERSGVGNPELLKKLDIPVIADVPGVGEQYQDHHLLLYPYKTTLGEEETIDGILSGRKDFVKALGDKDPILGWNAIDICAKLRPSDTEIASLGPSFQKDWDSFFVPHPTRPLMLCGQVSAFLADPSLVPAGQYITMGTYTAYPFSRGSIHITSPDNVLDGYDFDTGFLSDANGSDLKAQVWAYKMQREICRRLPYYNGELELGHPKFKEGSKATLSKGKLEGEVRDIVYSEEDEAAIEDWVRGNLNTTWHSCGTCAMRERERGGVVDGELSVYGTRGLKCVDLSVIPENVGANTNNTALVVGEKAAVIIGRELGVEV</sequence>
<dbReference type="PROSITE" id="PS00624">
    <property type="entry name" value="GMC_OXRED_2"/>
    <property type="match status" value="1"/>
</dbReference>
<evidence type="ECO:0000256" key="2">
    <source>
        <dbReference type="PIRSR" id="PIRSR000137-2"/>
    </source>
</evidence>
<protein>
    <submittedName>
        <fullName evidence="4">Putative alcohol oxidase</fullName>
    </submittedName>
</protein>
<dbReference type="EMBL" id="KQ947435">
    <property type="protein sequence ID" value="KUJ08512.1"/>
    <property type="molecule type" value="Genomic_DNA"/>
</dbReference>
<name>A0A132B7Y5_MOLSC</name>